<comment type="subcellular location">
    <subcellularLocation>
        <location evidence="5">Cell inner membrane</location>
        <topology evidence="5">Multi-pass membrane protein</topology>
    </subcellularLocation>
</comment>
<feature type="transmembrane region" description="Helical" evidence="5">
    <location>
        <begin position="18"/>
        <end position="37"/>
    </location>
</feature>
<protein>
    <recommendedName>
        <fullName evidence="5">Probable lipopolysaccharide assembly protein A</fullName>
    </recommendedName>
</protein>
<evidence type="ECO:0000256" key="5">
    <source>
        <dbReference type="HAMAP-Rule" id="MF_01948"/>
    </source>
</evidence>
<keyword evidence="5" id="KW-0997">Cell inner membrane</keyword>
<keyword evidence="1 5" id="KW-1003">Cell membrane</keyword>
<keyword evidence="2 5" id="KW-0812">Transmembrane</keyword>
<dbReference type="InterPro" id="IPR032906">
    <property type="entry name" value="LapA"/>
</dbReference>
<evidence type="ECO:0000256" key="2">
    <source>
        <dbReference type="ARBA" id="ARBA00022692"/>
    </source>
</evidence>
<comment type="similarity">
    <text evidence="5">Belongs to the LapA family.</text>
</comment>
<organism evidence="7 8">
    <name type="scientific">Shewanella decolorationis S12</name>
    <dbReference type="NCBI Taxonomy" id="1353536"/>
    <lineage>
        <taxon>Bacteria</taxon>
        <taxon>Pseudomonadati</taxon>
        <taxon>Pseudomonadota</taxon>
        <taxon>Gammaproteobacteria</taxon>
        <taxon>Alteromonadales</taxon>
        <taxon>Shewanellaceae</taxon>
        <taxon>Shewanella</taxon>
    </lineage>
</organism>
<evidence type="ECO:0000256" key="1">
    <source>
        <dbReference type="ARBA" id="ARBA00022475"/>
    </source>
</evidence>
<keyword evidence="3 5" id="KW-1133">Transmembrane helix</keyword>
<comment type="caution">
    <text evidence="7">The sequence shown here is derived from an EMBL/GenBank/DDBJ whole genome shotgun (WGS) entry which is preliminary data.</text>
</comment>
<evidence type="ECO:0000256" key="3">
    <source>
        <dbReference type="ARBA" id="ARBA00022989"/>
    </source>
</evidence>
<dbReference type="EMBL" id="AXZL01000065">
    <property type="protein sequence ID" value="ESE41369.1"/>
    <property type="molecule type" value="Genomic_DNA"/>
</dbReference>
<proteinExistence type="inferred from homology"/>
<accession>A0ABP2Z3Y7</accession>
<evidence type="ECO:0000256" key="4">
    <source>
        <dbReference type="ARBA" id="ARBA00023136"/>
    </source>
</evidence>
<keyword evidence="8" id="KW-1185">Reference proteome</keyword>
<sequence>MDNQKIERRLRECDVKSFVATVLVALLFIVALIFGARNEQVVTISYFVAQGEYRLPVVLAVVFFAGFMLSWLVASYYIVKLKLALATTRKKLTAQTAKTPQGVDA</sequence>
<comment type="function">
    <text evidence="5">Involved in the assembly of lipopolysaccharide (LPS).</text>
</comment>
<evidence type="ECO:0000259" key="6">
    <source>
        <dbReference type="Pfam" id="PF06305"/>
    </source>
</evidence>
<keyword evidence="4 5" id="KW-0472">Membrane</keyword>
<name>A0ABP2Z3Y7_9GAMM</name>
<feature type="transmembrane region" description="Helical" evidence="5">
    <location>
        <begin position="57"/>
        <end position="79"/>
    </location>
</feature>
<dbReference type="HAMAP" id="MF_01948">
    <property type="entry name" value="LPS_assembly_LapA"/>
    <property type="match status" value="1"/>
</dbReference>
<gene>
    <name evidence="5" type="primary">lapA</name>
    <name evidence="7" type="ORF">SHD_2033</name>
</gene>
<dbReference type="InterPro" id="IPR010445">
    <property type="entry name" value="LapA_dom"/>
</dbReference>
<feature type="domain" description="Lipopolysaccharide assembly protein A" evidence="6">
    <location>
        <begin position="38"/>
        <end position="97"/>
    </location>
</feature>
<reference evidence="7 8" key="1">
    <citation type="journal article" date="2013" name="Genome Announc.">
        <title>Draft Genome Sequence of Shewanella decolorationis S12, a Dye-Degrading Bacterium Isolated from a Wastewater Treatment Plant.</title>
        <authorList>
            <person name="Xu M."/>
            <person name="Fang Y."/>
            <person name="Liu J."/>
            <person name="Chen X."/>
            <person name="Sun G."/>
            <person name="Guo J."/>
            <person name="Hua Z."/>
            <person name="Tu Q."/>
            <person name="Wu L."/>
            <person name="Zhou J."/>
            <person name="Liu X."/>
        </authorList>
    </citation>
    <scope>NUCLEOTIDE SEQUENCE [LARGE SCALE GENOMIC DNA]</scope>
    <source>
        <strain evidence="7 8">S12</strain>
    </source>
</reference>
<dbReference type="Proteomes" id="UP000017548">
    <property type="component" value="Unassembled WGS sequence"/>
</dbReference>
<dbReference type="Pfam" id="PF06305">
    <property type="entry name" value="LapA_dom"/>
    <property type="match status" value="1"/>
</dbReference>
<comment type="caution">
    <text evidence="5">Lacks conserved residue(s) required for the propagation of feature annotation.</text>
</comment>
<evidence type="ECO:0000313" key="7">
    <source>
        <dbReference type="EMBL" id="ESE41369.1"/>
    </source>
</evidence>
<evidence type="ECO:0000313" key="8">
    <source>
        <dbReference type="Proteomes" id="UP000017548"/>
    </source>
</evidence>